<reference evidence="2 3" key="1">
    <citation type="submission" date="2021-08" db="EMBL/GenBank/DDBJ databases">
        <title>Comparative Genomics Analysis of the Genus Qipengyuania Reveals Extensive Genetic Diversity and Metabolic Versatility, Including the Description of Fifteen Novel Species.</title>
        <authorList>
            <person name="Liu Y."/>
        </authorList>
    </citation>
    <scope>NUCLEOTIDE SEQUENCE [LARGE SCALE GENOMIC DNA]</scope>
    <source>
        <strain evidence="2 3">1NDH1</strain>
    </source>
</reference>
<keyword evidence="1" id="KW-0812">Transmembrane</keyword>
<feature type="transmembrane region" description="Helical" evidence="1">
    <location>
        <begin position="92"/>
        <end position="113"/>
    </location>
</feature>
<evidence type="ECO:0000313" key="2">
    <source>
        <dbReference type="EMBL" id="QZD95278.1"/>
    </source>
</evidence>
<protein>
    <recommendedName>
        <fullName evidence="4">DUF304 domain-containing protein</fullName>
    </recommendedName>
</protein>
<dbReference type="Proteomes" id="UP000824321">
    <property type="component" value="Chromosome"/>
</dbReference>
<keyword evidence="1" id="KW-0472">Membrane</keyword>
<keyword evidence="1" id="KW-1133">Transmembrane helix</keyword>
<accession>A0ABX9A5U5</accession>
<keyword evidence="3" id="KW-1185">Reference proteome</keyword>
<proteinExistence type="predicted"/>
<evidence type="ECO:0000313" key="3">
    <source>
        <dbReference type="Proteomes" id="UP000824321"/>
    </source>
</evidence>
<name>A0ABX9A5U5_9SPHN</name>
<gene>
    <name evidence="2" type="ORF">K3136_00685</name>
</gene>
<dbReference type="EMBL" id="CP081294">
    <property type="protein sequence ID" value="QZD95278.1"/>
    <property type="molecule type" value="Genomic_DNA"/>
</dbReference>
<dbReference type="RefSeq" id="WP_221431018.1">
    <property type="nucleotide sequence ID" value="NZ_CP081294.1"/>
</dbReference>
<evidence type="ECO:0008006" key="4">
    <source>
        <dbReference type="Google" id="ProtNLM"/>
    </source>
</evidence>
<evidence type="ECO:0000256" key="1">
    <source>
        <dbReference type="SAM" id="Phobius"/>
    </source>
</evidence>
<sequence length="201" mass="21105">MSFGRKGITSGEEAMGAAGMRQGFGQSPVQSLASAPSGADVRRFDVTPNPLVMLACLLFFGAVAAFMAYEMADPRGLILNGLIEFGPLGADIFFGVLALSAAAGAFIGGAGFITSLSGKSYLTLDANAIEGTTGVWSRTPVRIQYGLIKDISMDEYEGKFSLKIVGRGGEKIVAPSQNFNAIGEFEEFLDLLNERMAAAGR</sequence>
<feature type="transmembrane region" description="Helical" evidence="1">
    <location>
        <begin position="51"/>
        <end position="72"/>
    </location>
</feature>
<organism evidence="2 3">
    <name type="scientific">Qipengyuania gelatinilytica</name>
    <dbReference type="NCBI Taxonomy" id="2867231"/>
    <lineage>
        <taxon>Bacteria</taxon>
        <taxon>Pseudomonadati</taxon>
        <taxon>Pseudomonadota</taxon>
        <taxon>Alphaproteobacteria</taxon>
        <taxon>Sphingomonadales</taxon>
        <taxon>Erythrobacteraceae</taxon>
        <taxon>Qipengyuania</taxon>
    </lineage>
</organism>